<proteinExistence type="predicted"/>
<evidence type="ECO:0000313" key="1">
    <source>
        <dbReference type="EMBL" id="MPC10090.1"/>
    </source>
</evidence>
<gene>
    <name evidence="1" type="ORF">E2C01_002718</name>
</gene>
<dbReference type="EMBL" id="VSRR010000100">
    <property type="protein sequence ID" value="MPC10090.1"/>
    <property type="molecule type" value="Genomic_DNA"/>
</dbReference>
<dbReference type="Proteomes" id="UP000324222">
    <property type="component" value="Unassembled WGS sequence"/>
</dbReference>
<comment type="caution">
    <text evidence="1">The sequence shown here is derived from an EMBL/GenBank/DDBJ whole genome shotgun (WGS) entry which is preliminary data.</text>
</comment>
<protein>
    <submittedName>
        <fullName evidence="1">Uncharacterized protein</fullName>
    </submittedName>
</protein>
<sequence length="117" mass="13185">MKIALKTMVSSTNTTTERFLADISCSQGNITENFENVTSPSDLAKLPHLFCFCLTTSHCYGLSSLNYIYQILIQVTMVFWNDFMVPVILEQLLYTTNETNTLENPAVVFVTLADENT</sequence>
<accession>A0A5B7CL19</accession>
<dbReference type="AlphaFoldDB" id="A0A5B7CL19"/>
<organism evidence="1 2">
    <name type="scientific">Portunus trituberculatus</name>
    <name type="common">Swimming crab</name>
    <name type="synonym">Neptunus trituberculatus</name>
    <dbReference type="NCBI Taxonomy" id="210409"/>
    <lineage>
        <taxon>Eukaryota</taxon>
        <taxon>Metazoa</taxon>
        <taxon>Ecdysozoa</taxon>
        <taxon>Arthropoda</taxon>
        <taxon>Crustacea</taxon>
        <taxon>Multicrustacea</taxon>
        <taxon>Malacostraca</taxon>
        <taxon>Eumalacostraca</taxon>
        <taxon>Eucarida</taxon>
        <taxon>Decapoda</taxon>
        <taxon>Pleocyemata</taxon>
        <taxon>Brachyura</taxon>
        <taxon>Eubrachyura</taxon>
        <taxon>Portunoidea</taxon>
        <taxon>Portunidae</taxon>
        <taxon>Portuninae</taxon>
        <taxon>Portunus</taxon>
    </lineage>
</organism>
<reference evidence="1 2" key="1">
    <citation type="submission" date="2019-05" db="EMBL/GenBank/DDBJ databases">
        <title>Another draft genome of Portunus trituberculatus and its Hox gene families provides insights of decapod evolution.</title>
        <authorList>
            <person name="Jeong J.-H."/>
            <person name="Song I."/>
            <person name="Kim S."/>
            <person name="Choi T."/>
            <person name="Kim D."/>
            <person name="Ryu S."/>
            <person name="Kim W."/>
        </authorList>
    </citation>
    <scope>NUCLEOTIDE SEQUENCE [LARGE SCALE GENOMIC DNA]</scope>
    <source>
        <tissue evidence="1">Muscle</tissue>
    </source>
</reference>
<keyword evidence="2" id="KW-1185">Reference proteome</keyword>
<name>A0A5B7CL19_PORTR</name>
<evidence type="ECO:0000313" key="2">
    <source>
        <dbReference type="Proteomes" id="UP000324222"/>
    </source>
</evidence>